<dbReference type="EMBL" id="VSSQ01117846">
    <property type="protein sequence ID" value="MPN52085.1"/>
    <property type="molecule type" value="Genomic_DNA"/>
</dbReference>
<reference evidence="1" key="1">
    <citation type="submission" date="2019-08" db="EMBL/GenBank/DDBJ databases">
        <authorList>
            <person name="Kucharzyk K."/>
            <person name="Murdoch R.W."/>
            <person name="Higgins S."/>
            <person name="Loffler F."/>
        </authorList>
    </citation>
    <scope>NUCLEOTIDE SEQUENCE</scope>
</reference>
<organism evidence="1">
    <name type="scientific">bioreactor metagenome</name>
    <dbReference type="NCBI Taxonomy" id="1076179"/>
    <lineage>
        <taxon>unclassified sequences</taxon>
        <taxon>metagenomes</taxon>
        <taxon>ecological metagenomes</taxon>
    </lineage>
</organism>
<sequence length="95" mass="10789">MVHRVVAGRRRDCVVKDKDYALGLPYVLNANFLECSCDRSPVVVAHAPVRFDCYDLVGYDIIARRSAKCLFGKCLAHLTFTLPVLSKFDTFVKHR</sequence>
<accession>A0A645IL94</accession>
<evidence type="ECO:0000313" key="1">
    <source>
        <dbReference type="EMBL" id="MPN52085.1"/>
    </source>
</evidence>
<comment type="caution">
    <text evidence="1">The sequence shown here is derived from an EMBL/GenBank/DDBJ whole genome shotgun (WGS) entry which is preliminary data.</text>
</comment>
<gene>
    <name evidence="1" type="ORF">SDC9_199739</name>
</gene>
<dbReference type="AlphaFoldDB" id="A0A645IL94"/>
<proteinExistence type="predicted"/>
<protein>
    <submittedName>
        <fullName evidence="1">Uncharacterized protein</fullName>
    </submittedName>
</protein>
<name>A0A645IL94_9ZZZZ</name>